<dbReference type="InterPro" id="IPR044234">
    <property type="entry name" value="TMEM230"/>
</dbReference>
<dbReference type="GO" id="GO:0016020">
    <property type="term" value="C:membrane"/>
    <property type="evidence" value="ECO:0007669"/>
    <property type="project" value="UniProtKB-SubCell"/>
</dbReference>
<keyword evidence="10" id="KW-0967">Endosome</keyword>
<accession>A0A8S3YKQ5</accession>
<reference evidence="19" key="1">
    <citation type="submission" date="2021-04" db="EMBL/GenBank/DDBJ databases">
        <authorList>
            <consortium name="Molecular Ecology Group"/>
        </authorList>
    </citation>
    <scope>NUCLEOTIDE SEQUENCE</scope>
</reference>
<evidence type="ECO:0000256" key="2">
    <source>
        <dbReference type="ARBA" id="ARBA00004172"/>
    </source>
</evidence>
<evidence type="ECO:0000256" key="9">
    <source>
        <dbReference type="ARBA" id="ARBA00022692"/>
    </source>
</evidence>
<protein>
    <recommendedName>
        <fullName evidence="17">Transmembrane protein 230</fullName>
    </recommendedName>
</protein>
<dbReference type="GO" id="GO:0005770">
    <property type="term" value="C:late endosome"/>
    <property type="evidence" value="ECO:0007669"/>
    <property type="project" value="UniProtKB-SubCell"/>
</dbReference>
<keyword evidence="15" id="KW-0968">Cytoplasmic vesicle</keyword>
<dbReference type="GO" id="GO:0005794">
    <property type="term" value="C:Golgi apparatus"/>
    <property type="evidence" value="ECO:0007669"/>
    <property type="project" value="UniProtKB-SubCell"/>
</dbReference>
<evidence type="ECO:0000256" key="5">
    <source>
        <dbReference type="ARBA" id="ARBA00004419"/>
    </source>
</evidence>
<evidence type="ECO:0000256" key="3">
    <source>
        <dbReference type="ARBA" id="ARBA00004234"/>
    </source>
</evidence>
<sequence>MADSIETVVTGTPEYVDKVSKKRKKHSRRTIAGDGFADSQFESPPAKIPYKAIFIAIGLFVVGGILIIVGCLFLTGNIQIQHSGHTWPLLLVGILMFIPGAYYIRIAYYAYKGYDGFSYENMPEVD</sequence>
<evidence type="ECO:0000256" key="11">
    <source>
        <dbReference type="ARBA" id="ARBA00022989"/>
    </source>
</evidence>
<dbReference type="GO" id="GO:0005769">
    <property type="term" value="C:early endosome"/>
    <property type="evidence" value="ECO:0007669"/>
    <property type="project" value="UniProtKB-SubCell"/>
</dbReference>
<dbReference type="InterPro" id="IPR008590">
    <property type="entry name" value="TMEM_230/134"/>
</dbReference>
<evidence type="ECO:0000256" key="6">
    <source>
        <dbReference type="ARBA" id="ARBA00004601"/>
    </source>
</evidence>
<evidence type="ECO:0000313" key="19">
    <source>
        <dbReference type="EMBL" id="CAG5117683.1"/>
    </source>
</evidence>
<dbReference type="AlphaFoldDB" id="A0A8S3YKQ5"/>
<evidence type="ECO:0000313" key="20">
    <source>
        <dbReference type="Proteomes" id="UP000678393"/>
    </source>
</evidence>
<name>A0A8S3YKQ5_9EUPU</name>
<dbReference type="PANTHER" id="PTHR15664">
    <property type="entry name" value="C20ORF30 PROTEIN"/>
    <property type="match status" value="1"/>
</dbReference>
<evidence type="ECO:0000256" key="13">
    <source>
        <dbReference type="ARBA" id="ARBA00023034"/>
    </source>
</evidence>
<gene>
    <name evidence="19" type="ORF">CUNI_LOCUS3241</name>
</gene>
<keyword evidence="12" id="KW-0770">Synapse</keyword>
<proteinExistence type="inferred from homology"/>
<dbReference type="PANTHER" id="PTHR15664:SF6">
    <property type="entry name" value="TRANSMEMBRANE PROTEIN 230"/>
    <property type="match status" value="1"/>
</dbReference>
<keyword evidence="20" id="KW-1185">Reference proteome</keyword>
<comment type="caution">
    <text evidence="19">The sequence shown here is derived from an EMBL/GenBank/DDBJ whole genome shotgun (WGS) entry which is preliminary data.</text>
</comment>
<dbReference type="Proteomes" id="UP000678393">
    <property type="component" value="Unassembled WGS sequence"/>
</dbReference>
<dbReference type="EMBL" id="CAJHNH020000437">
    <property type="protein sequence ID" value="CAG5117683.1"/>
    <property type="molecule type" value="Genomic_DNA"/>
</dbReference>
<evidence type="ECO:0000256" key="18">
    <source>
        <dbReference type="SAM" id="Phobius"/>
    </source>
</evidence>
<evidence type="ECO:0000256" key="10">
    <source>
        <dbReference type="ARBA" id="ARBA00022753"/>
    </source>
</evidence>
<keyword evidence="14 18" id="KW-0472">Membrane</keyword>
<evidence type="ECO:0000256" key="14">
    <source>
        <dbReference type="ARBA" id="ARBA00023136"/>
    </source>
</evidence>
<evidence type="ECO:0000256" key="16">
    <source>
        <dbReference type="ARBA" id="ARBA00024003"/>
    </source>
</evidence>
<dbReference type="GO" id="GO:0055037">
    <property type="term" value="C:recycling endosome"/>
    <property type="evidence" value="ECO:0007669"/>
    <property type="project" value="UniProtKB-SubCell"/>
</dbReference>
<dbReference type="GO" id="GO:0008021">
    <property type="term" value="C:synaptic vesicle"/>
    <property type="evidence" value="ECO:0007669"/>
    <property type="project" value="UniProtKB-SubCell"/>
</dbReference>
<evidence type="ECO:0000256" key="1">
    <source>
        <dbReference type="ARBA" id="ARBA00004141"/>
    </source>
</evidence>
<comment type="function">
    <text evidence="16">Involved in trafficking and recycling of synaptic vesicles.</text>
</comment>
<dbReference type="GO" id="GO:0005776">
    <property type="term" value="C:autophagosome"/>
    <property type="evidence" value="ECO:0007669"/>
    <property type="project" value="UniProtKB-SubCell"/>
</dbReference>
<evidence type="ECO:0000256" key="15">
    <source>
        <dbReference type="ARBA" id="ARBA00023329"/>
    </source>
</evidence>
<feature type="transmembrane region" description="Helical" evidence="18">
    <location>
        <begin position="87"/>
        <end position="111"/>
    </location>
</feature>
<organism evidence="19 20">
    <name type="scientific">Candidula unifasciata</name>
    <dbReference type="NCBI Taxonomy" id="100452"/>
    <lineage>
        <taxon>Eukaryota</taxon>
        <taxon>Metazoa</taxon>
        <taxon>Spiralia</taxon>
        <taxon>Lophotrochozoa</taxon>
        <taxon>Mollusca</taxon>
        <taxon>Gastropoda</taxon>
        <taxon>Heterobranchia</taxon>
        <taxon>Euthyneura</taxon>
        <taxon>Panpulmonata</taxon>
        <taxon>Eupulmonata</taxon>
        <taxon>Stylommatophora</taxon>
        <taxon>Helicina</taxon>
        <taxon>Helicoidea</taxon>
        <taxon>Geomitridae</taxon>
        <taxon>Candidula</taxon>
    </lineage>
</organism>
<comment type="subcellular location">
    <subcellularLocation>
        <location evidence="5">Cytoplasmic vesicle</location>
        <location evidence="5">Autophagosome</location>
    </subcellularLocation>
    <subcellularLocation>
        <location evidence="3">Cytoplasmic vesicle</location>
        <location evidence="3">Secretory vesicle</location>
        <location evidence="3">Synaptic vesicle</location>
    </subcellularLocation>
    <subcellularLocation>
        <location evidence="4">Early endosome</location>
    </subcellularLocation>
    <subcellularLocation>
        <location evidence="6">Golgi apparatus</location>
        <location evidence="6">trans-Golgi network</location>
    </subcellularLocation>
    <subcellularLocation>
        <location evidence="7">Late endosome</location>
    </subcellularLocation>
    <subcellularLocation>
        <location evidence="1">Membrane</location>
        <topology evidence="1">Multi-pass membrane protein</topology>
    </subcellularLocation>
    <subcellularLocation>
        <location evidence="2">Recycling endosome</location>
    </subcellularLocation>
</comment>
<evidence type="ECO:0000256" key="8">
    <source>
        <dbReference type="ARBA" id="ARBA00007743"/>
    </source>
</evidence>
<dbReference type="Pfam" id="PF05915">
    <property type="entry name" value="TMEM_230_134"/>
    <property type="match status" value="1"/>
</dbReference>
<comment type="similarity">
    <text evidence="8">Belongs to the TMEM134/TMEM230 family.</text>
</comment>
<keyword evidence="13" id="KW-0333">Golgi apparatus</keyword>
<evidence type="ECO:0000256" key="12">
    <source>
        <dbReference type="ARBA" id="ARBA00023018"/>
    </source>
</evidence>
<evidence type="ECO:0000256" key="7">
    <source>
        <dbReference type="ARBA" id="ARBA00004603"/>
    </source>
</evidence>
<keyword evidence="9 18" id="KW-0812">Transmembrane</keyword>
<keyword evidence="11 18" id="KW-1133">Transmembrane helix</keyword>
<evidence type="ECO:0000256" key="4">
    <source>
        <dbReference type="ARBA" id="ARBA00004412"/>
    </source>
</evidence>
<evidence type="ECO:0000256" key="17">
    <source>
        <dbReference type="ARBA" id="ARBA00024088"/>
    </source>
</evidence>
<feature type="transmembrane region" description="Helical" evidence="18">
    <location>
        <begin position="52"/>
        <end position="75"/>
    </location>
</feature>